<dbReference type="RefSeq" id="WP_191757047.1">
    <property type="nucleotide sequence ID" value="NZ_VJXY01000006.1"/>
</dbReference>
<keyword evidence="2" id="KW-0378">Hydrolase</keyword>
<accession>A0AA40SVM1</accession>
<dbReference type="AlphaFoldDB" id="A0AA40SVM1"/>
<name>A0AA40SVM1_9NOST</name>
<dbReference type="Proteomes" id="UP001165986">
    <property type="component" value="Unassembled WGS sequence"/>
</dbReference>
<evidence type="ECO:0000259" key="1">
    <source>
        <dbReference type="Pfam" id="PF09992"/>
    </source>
</evidence>
<proteinExistence type="predicted"/>
<feature type="domain" description="Phosphodiester glycosidase" evidence="1">
    <location>
        <begin position="11"/>
        <end position="47"/>
    </location>
</feature>
<dbReference type="Pfam" id="PF09992">
    <property type="entry name" value="NAGPA"/>
    <property type="match status" value="1"/>
</dbReference>
<protein>
    <submittedName>
        <fullName evidence="2">Phosphodiester glycosidase family protein</fullName>
    </submittedName>
</protein>
<dbReference type="InterPro" id="IPR018711">
    <property type="entry name" value="NAGPA"/>
</dbReference>
<gene>
    <name evidence="2" type="ORF">FNW02_08185</name>
</gene>
<sequence length="52" mass="5693">MQTRHHNKFDSRLTLQQLAEAMKALGCYETMNLDGSASKTLATNSKILVPAG</sequence>
<evidence type="ECO:0000313" key="2">
    <source>
        <dbReference type="EMBL" id="MBD6615808.1"/>
    </source>
</evidence>
<organism evidence="2 3">
    <name type="scientific">Komarekiella delphini-convector SJRDD-AB1</name>
    <dbReference type="NCBI Taxonomy" id="2593771"/>
    <lineage>
        <taxon>Bacteria</taxon>
        <taxon>Bacillati</taxon>
        <taxon>Cyanobacteriota</taxon>
        <taxon>Cyanophyceae</taxon>
        <taxon>Nostocales</taxon>
        <taxon>Nostocaceae</taxon>
        <taxon>Komarekiella</taxon>
        <taxon>Komarekiella delphini-convector</taxon>
    </lineage>
</organism>
<dbReference type="EMBL" id="VJXY01000006">
    <property type="protein sequence ID" value="MBD6615808.1"/>
    <property type="molecule type" value="Genomic_DNA"/>
</dbReference>
<evidence type="ECO:0000313" key="3">
    <source>
        <dbReference type="Proteomes" id="UP001165986"/>
    </source>
</evidence>
<keyword evidence="2" id="KW-0326">Glycosidase</keyword>
<reference evidence="2" key="1">
    <citation type="submission" date="2019-07" db="EMBL/GenBank/DDBJ databases">
        <title>Toxilogical consequences of a new and cryptic species of cyanobacteria (Komarekiella delphini-convector) recovered from the epidermis of a bottlenose dolphin and 1500 ft. in the air.</title>
        <authorList>
            <person name="Brown A.O."/>
            <person name="Dvorak P."/>
            <person name="Villanueva C.D."/>
            <person name="Foss A.J."/>
            <person name="Garvey A.D."/>
            <person name="Gibson Q.A."/>
            <person name="Johansen J.R."/>
            <person name="Casamatta D.A."/>
        </authorList>
    </citation>
    <scope>NUCLEOTIDE SEQUENCE</scope>
    <source>
        <strain evidence="2">SJRDD-AB1</strain>
    </source>
</reference>
<keyword evidence="3" id="KW-1185">Reference proteome</keyword>
<comment type="caution">
    <text evidence="2">The sequence shown here is derived from an EMBL/GenBank/DDBJ whole genome shotgun (WGS) entry which is preliminary data.</text>
</comment>
<dbReference type="GO" id="GO:0016798">
    <property type="term" value="F:hydrolase activity, acting on glycosyl bonds"/>
    <property type="evidence" value="ECO:0007669"/>
    <property type="project" value="UniProtKB-KW"/>
</dbReference>